<keyword evidence="12" id="KW-1185">Reference proteome</keyword>
<dbReference type="PANTHER" id="PTHR13121">
    <property type="entry name" value="GPI TRANSAMIDASE COMPONENT PIG-U"/>
    <property type="match status" value="1"/>
</dbReference>
<reference evidence="11" key="1">
    <citation type="submission" date="2022-12" db="EMBL/GenBank/DDBJ databases">
        <authorList>
            <person name="Brejova B."/>
        </authorList>
    </citation>
    <scope>NUCLEOTIDE SEQUENCE</scope>
</reference>
<dbReference type="PANTHER" id="PTHR13121:SF0">
    <property type="entry name" value="PHOSPHATIDYLINOSITOL GLYCAN ANCHOR BIOSYNTHESIS CLASS U PROTEIN"/>
    <property type="match status" value="1"/>
</dbReference>
<dbReference type="EMBL" id="CANTUO010000005">
    <property type="protein sequence ID" value="CAI5759752.1"/>
    <property type="molecule type" value="Genomic_DNA"/>
</dbReference>
<evidence type="ECO:0008006" key="13">
    <source>
        <dbReference type="Google" id="ProtNLM"/>
    </source>
</evidence>
<dbReference type="AlphaFoldDB" id="A0A9W4XBR2"/>
<comment type="similarity">
    <text evidence="3">Belongs to the PIGU family.</text>
</comment>
<feature type="transmembrane region" description="Helical" evidence="9">
    <location>
        <begin position="210"/>
        <end position="230"/>
    </location>
</feature>
<evidence type="ECO:0000256" key="1">
    <source>
        <dbReference type="ARBA" id="ARBA00004477"/>
    </source>
</evidence>
<name>A0A9W4XBR2_9ASCO</name>
<gene>
    <name evidence="11" type="ORF">CANVERA_P4263</name>
</gene>
<keyword evidence="7 9" id="KW-1133">Transmembrane helix</keyword>
<feature type="transmembrane region" description="Helical" evidence="9">
    <location>
        <begin position="348"/>
        <end position="371"/>
    </location>
</feature>
<dbReference type="OrthoDB" id="549017at2759"/>
<feature type="transmembrane region" description="Helical" evidence="9">
    <location>
        <begin position="377"/>
        <end position="399"/>
    </location>
</feature>
<evidence type="ECO:0000313" key="12">
    <source>
        <dbReference type="Proteomes" id="UP001152885"/>
    </source>
</evidence>
<dbReference type="GO" id="GO:0006506">
    <property type="term" value="P:GPI anchor biosynthetic process"/>
    <property type="evidence" value="ECO:0007669"/>
    <property type="project" value="UniProtKB-KW"/>
</dbReference>
<dbReference type="GO" id="GO:0016255">
    <property type="term" value="P:attachment of GPI anchor to protein"/>
    <property type="evidence" value="ECO:0007669"/>
    <property type="project" value="InterPro"/>
</dbReference>
<evidence type="ECO:0000256" key="8">
    <source>
        <dbReference type="ARBA" id="ARBA00023136"/>
    </source>
</evidence>
<evidence type="ECO:0000256" key="5">
    <source>
        <dbReference type="ARBA" id="ARBA00022692"/>
    </source>
</evidence>
<evidence type="ECO:0000313" key="11">
    <source>
        <dbReference type="EMBL" id="CAI5759752.1"/>
    </source>
</evidence>
<dbReference type="Pfam" id="PF06728">
    <property type="entry name" value="PIG-U"/>
    <property type="match status" value="1"/>
</dbReference>
<keyword evidence="4" id="KW-0337">GPI-anchor biosynthesis</keyword>
<keyword evidence="5 9" id="KW-0812">Transmembrane</keyword>
<feature type="transmembrane region" description="Helical" evidence="9">
    <location>
        <begin position="85"/>
        <end position="103"/>
    </location>
</feature>
<feature type="chain" id="PRO_5040852693" description="GPI transamidase component GAB1" evidence="10">
    <location>
        <begin position="20"/>
        <end position="425"/>
    </location>
</feature>
<feature type="transmembrane region" description="Helical" evidence="9">
    <location>
        <begin position="267"/>
        <end position="288"/>
    </location>
</feature>
<protein>
    <recommendedName>
        <fullName evidence="13">GPI transamidase component GAB1</fullName>
    </recommendedName>
</protein>
<evidence type="ECO:0000256" key="10">
    <source>
        <dbReference type="SAM" id="SignalP"/>
    </source>
</evidence>
<feature type="transmembrane region" description="Helical" evidence="9">
    <location>
        <begin position="180"/>
        <end position="198"/>
    </location>
</feature>
<feature type="transmembrane region" description="Helical" evidence="9">
    <location>
        <begin position="300"/>
        <end position="316"/>
    </location>
</feature>
<proteinExistence type="inferred from homology"/>
<feature type="signal peptide" evidence="10">
    <location>
        <begin position="1"/>
        <end position="19"/>
    </location>
</feature>
<dbReference type="InterPro" id="IPR009600">
    <property type="entry name" value="PIG-U"/>
</dbReference>
<keyword evidence="6" id="KW-0256">Endoplasmic reticulum</keyword>
<evidence type="ECO:0000256" key="3">
    <source>
        <dbReference type="ARBA" id="ARBA00010026"/>
    </source>
</evidence>
<accession>A0A9W4XBR2</accession>
<sequence length="425" mass="48654">MSKLAQVFLIGALIRFIIPSSIPSITTILSSTVELSTPINSFKSLLESFYYLNHDINLYDGGVNHNPPLLVSILSIIYNLPYSNILFNALYTVIDLFIAYRLILINRWYNNYQTRKLGEKKTGFNDDLIASFYLFNPLIVLANLSHSTTIFSWLFTIESIYQIISGNSPRGMIALSISSYLSYYPLYLLPSILSLSHILSKERNLSKSLVFGGCIFLMSLTLLLMVSVVITSSFQFIDHCYFTILCLKKITPNVGLWWYLFTEMFEFFTPFYLGMFNLYSFIFIIPITLRLFEFKQTPKLGDSFLAIILSYIWISFTKTYPTIGDLGLALSLIPIISSTVLKYCKMMYITGITLIISLLLSPIFYYCWIVLGNGNSNFFYSINLIWGAVQVMIMMDLVWGKLIMDYSIENNIKSNEIGKLNLAQI</sequence>
<comment type="pathway">
    <text evidence="2">Glycolipid biosynthesis; glycosylphosphatidylinositol-anchor biosynthesis.</text>
</comment>
<organism evidence="11 12">
    <name type="scientific">Candida verbasci</name>
    <dbReference type="NCBI Taxonomy" id="1227364"/>
    <lineage>
        <taxon>Eukaryota</taxon>
        <taxon>Fungi</taxon>
        <taxon>Dikarya</taxon>
        <taxon>Ascomycota</taxon>
        <taxon>Saccharomycotina</taxon>
        <taxon>Pichiomycetes</taxon>
        <taxon>Debaryomycetaceae</taxon>
        <taxon>Candida/Lodderomyces clade</taxon>
        <taxon>Candida</taxon>
    </lineage>
</organism>
<dbReference type="Proteomes" id="UP001152885">
    <property type="component" value="Unassembled WGS sequence"/>
</dbReference>
<keyword evidence="8 9" id="KW-0472">Membrane</keyword>
<feature type="transmembrane region" description="Helical" evidence="9">
    <location>
        <begin position="124"/>
        <end position="144"/>
    </location>
</feature>
<evidence type="ECO:0000256" key="7">
    <source>
        <dbReference type="ARBA" id="ARBA00022989"/>
    </source>
</evidence>
<keyword evidence="10" id="KW-0732">Signal</keyword>
<comment type="subcellular location">
    <subcellularLocation>
        <location evidence="1">Endoplasmic reticulum membrane</location>
        <topology evidence="1">Multi-pass membrane protein</topology>
    </subcellularLocation>
</comment>
<comment type="caution">
    <text evidence="11">The sequence shown here is derived from an EMBL/GenBank/DDBJ whole genome shotgun (WGS) entry which is preliminary data.</text>
</comment>
<evidence type="ECO:0000256" key="2">
    <source>
        <dbReference type="ARBA" id="ARBA00004687"/>
    </source>
</evidence>
<evidence type="ECO:0000256" key="4">
    <source>
        <dbReference type="ARBA" id="ARBA00022502"/>
    </source>
</evidence>
<evidence type="ECO:0000256" key="6">
    <source>
        <dbReference type="ARBA" id="ARBA00022824"/>
    </source>
</evidence>
<evidence type="ECO:0000256" key="9">
    <source>
        <dbReference type="SAM" id="Phobius"/>
    </source>
</evidence>
<dbReference type="GO" id="GO:0042765">
    <property type="term" value="C:GPI-anchor transamidase complex"/>
    <property type="evidence" value="ECO:0007669"/>
    <property type="project" value="InterPro"/>
</dbReference>